<name>A0A915KW33_ROMCU</name>
<dbReference type="AlphaFoldDB" id="A0A915KW33"/>
<proteinExistence type="predicted"/>
<accession>A0A915KW33</accession>
<dbReference type="Proteomes" id="UP000887565">
    <property type="component" value="Unplaced"/>
</dbReference>
<protein>
    <submittedName>
        <fullName evidence="2">Uncharacterized protein</fullName>
    </submittedName>
</protein>
<reference evidence="2" key="1">
    <citation type="submission" date="2022-11" db="UniProtKB">
        <authorList>
            <consortium name="WormBaseParasite"/>
        </authorList>
    </citation>
    <scope>IDENTIFICATION</scope>
</reference>
<sequence>MEENRMQRSTTLGYEKGFYKKLMNPNNQEIENFDHENADLMLLYEADKHNFDLPQTSVPQKMQKTS</sequence>
<evidence type="ECO:0000313" key="1">
    <source>
        <dbReference type="Proteomes" id="UP000887565"/>
    </source>
</evidence>
<keyword evidence="1" id="KW-1185">Reference proteome</keyword>
<dbReference type="WBParaSite" id="nRc.2.0.1.t42688-RA">
    <property type="protein sequence ID" value="nRc.2.0.1.t42688-RA"/>
    <property type="gene ID" value="nRc.2.0.1.g42688"/>
</dbReference>
<organism evidence="1 2">
    <name type="scientific">Romanomermis culicivorax</name>
    <name type="common">Nematode worm</name>
    <dbReference type="NCBI Taxonomy" id="13658"/>
    <lineage>
        <taxon>Eukaryota</taxon>
        <taxon>Metazoa</taxon>
        <taxon>Ecdysozoa</taxon>
        <taxon>Nematoda</taxon>
        <taxon>Enoplea</taxon>
        <taxon>Dorylaimia</taxon>
        <taxon>Mermithida</taxon>
        <taxon>Mermithoidea</taxon>
        <taxon>Mermithidae</taxon>
        <taxon>Romanomermis</taxon>
    </lineage>
</organism>
<evidence type="ECO:0000313" key="2">
    <source>
        <dbReference type="WBParaSite" id="nRc.2.0.1.t42688-RA"/>
    </source>
</evidence>